<dbReference type="GO" id="GO:0005886">
    <property type="term" value="C:plasma membrane"/>
    <property type="evidence" value="ECO:0007669"/>
    <property type="project" value="TreeGrafter"/>
</dbReference>
<dbReference type="InterPro" id="IPR003599">
    <property type="entry name" value="Ig_sub"/>
</dbReference>
<proteinExistence type="predicted"/>
<name>A0A669DPZ4_ORENI</name>
<dbReference type="InterPro" id="IPR013106">
    <property type="entry name" value="Ig_V-set"/>
</dbReference>
<evidence type="ECO:0000313" key="5">
    <source>
        <dbReference type="Proteomes" id="UP000005207"/>
    </source>
</evidence>
<dbReference type="GeneTree" id="ENSGT00940000166007"/>
<dbReference type="Ensembl" id="ENSONIT00000077213.1">
    <property type="protein sequence ID" value="ENSONIP00000060925.1"/>
    <property type="gene ID" value="ENSONIG00000038846.1"/>
</dbReference>
<dbReference type="PROSITE" id="PS50835">
    <property type="entry name" value="IG_LIKE"/>
    <property type="match status" value="1"/>
</dbReference>
<dbReference type="PANTHER" id="PTHR23268:SF102">
    <property type="entry name" value="IMMUNOGLOBULIN V-SET DOMAIN-CONTAINING PROTEIN"/>
    <property type="match status" value="1"/>
</dbReference>
<dbReference type="OMA" id="KQDEHRA"/>
<dbReference type="Pfam" id="PF07686">
    <property type="entry name" value="V-set"/>
    <property type="match status" value="1"/>
</dbReference>
<evidence type="ECO:0000256" key="2">
    <source>
        <dbReference type="ARBA" id="ARBA00022859"/>
    </source>
</evidence>
<dbReference type="InterPro" id="IPR050413">
    <property type="entry name" value="TCR_beta_variable"/>
</dbReference>
<dbReference type="InParanoid" id="A0A669DPZ4"/>
<evidence type="ECO:0000259" key="3">
    <source>
        <dbReference type="PROSITE" id="PS50835"/>
    </source>
</evidence>
<dbReference type="SMART" id="SM00406">
    <property type="entry name" value="IGv"/>
    <property type="match status" value="1"/>
</dbReference>
<reference evidence="4" key="3">
    <citation type="submission" date="2025-09" db="UniProtKB">
        <authorList>
            <consortium name="Ensembl"/>
        </authorList>
    </citation>
    <scope>IDENTIFICATION</scope>
</reference>
<accession>A0A669DPZ4</accession>
<evidence type="ECO:0000256" key="1">
    <source>
        <dbReference type="ARBA" id="ARBA00022729"/>
    </source>
</evidence>
<dbReference type="Proteomes" id="UP000005207">
    <property type="component" value="Linkage group LG19"/>
</dbReference>
<keyword evidence="1" id="KW-0732">Signal</keyword>
<evidence type="ECO:0000313" key="4">
    <source>
        <dbReference type="Ensembl" id="ENSONIP00000060925.1"/>
    </source>
</evidence>
<sequence>ITCYFCVPTGVSSTYTVLQTPPSIIKKVGQSVSSQIHCSHNVSIFDRILWYKQDEHRALKFLGYLNGEYPYPEDDVKGKISFDGNARKHSNLTISNVSVTDSAVYFCAASTVLQIPLKSIQKPLLMSLQRD</sequence>
<dbReference type="InterPro" id="IPR007110">
    <property type="entry name" value="Ig-like_dom"/>
</dbReference>
<dbReference type="InterPro" id="IPR013783">
    <property type="entry name" value="Ig-like_fold"/>
</dbReference>
<reference evidence="4" key="2">
    <citation type="submission" date="2025-08" db="UniProtKB">
        <authorList>
            <consortium name="Ensembl"/>
        </authorList>
    </citation>
    <scope>IDENTIFICATION</scope>
</reference>
<dbReference type="Gene3D" id="2.60.40.10">
    <property type="entry name" value="Immunoglobulins"/>
    <property type="match status" value="1"/>
</dbReference>
<dbReference type="SMART" id="SM00409">
    <property type="entry name" value="IG"/>
    <property type="match status" value="1"/>
</dbReference>
<dbReference type="GO" id="GO:0002376">
    <property type="term" value="P:immune system process"/>
    <property type="evidence" value="ECO:0007669"/>
    <property type="project" value="UniProtKB-KW"/>
</dbReference>
<keyword evidence="2" id="KW-0391">Immunity</keyword>
<dbReference type="PANTHER" id="PTHR23268">
    <property type="entry name" value="T-CELL RECEPTOR BETA CHAIN"/>
    <property type="match status" value="1"/>
</dbReference>
<dbReference type="SUPFAM" id="SSF48726">
    <property type="entry name" value="Immunoglobulin"/>
    <property type="match status" value="1"/>
</dbReference>
<feature type="domain" description="Ig-like" evidence="3">
    <location>
        <begin position="8"/>
        <end position="110"/>
    </location>
</feature>
<dbReference type="GO" id="GO:0007166">
    <property type="term" value="P:cell surface receptor signaling pathway"/>
    <property type="evidence" value="ECO:0007669"/>
    <property type="project" value="TreeGrafter"/>
</dbReference>
<protein>
    <recommendedName>
        <fullName evidence="3">Ig-like domain-containing protein</fullName>
    </recommendedName>
</protein>
<organism evidence="4 5">
    <name type="scientific">Oreochromis niloticus</name>
    <name type="common">Nile tilapia</name>
    <name type="synonym">Tilapia nilotica</name>
    <dbReference type="NCBI Taxonomy" id="8128"/>
    <lineage>
        <taxon>Eukaryota</taxon>
        <taxon>Metazoa</taxon>
        <taxon>Chordata</taxon>
        <taxon>Craniata</taxon>
        <taxon>Vertebrata</taxon>
        <taxon>Euteleostomi</taxon>
        <taxon>Actinopterygii</taxon>
        <taxon>Neopterygii</taxon>
        <taxon>Teleostei</taxon>
        <taxon>Neoteleostei</taxon>
        <taxon>Acanthomorphata</taxon>
        <taxon>Ovalentaria</taxon>
        <taxon>Cichlomorphae</taxon>
        <taxon>Cichliformes</taxon>
        <taxon>Cichlidae</taxon>
        <taxon>African cichlids</taxon>
        <taxon>Pseudocrenilabrinae</taxon>
        <taxon>Oreochromini</taxon>
        <taxon>Oreochromis</taxon>
    </lineage>
</organism>
<reference evidence="5" key="1">
    <citation type="submission" date="2012-01" db="EMBL/GenBank/DDBJ databases">
        <title>The Genome Sequence of Oreochromis niloticus (Nile Tilapia).</title>
        <authorList>
            <consortium name="Broad Institute Genome Assembly Team"/>
            <consortium name="Broad Institute Sequencing Platform"/>
            <person name="Di Palma F."/>
            <person name="Johnson J."/>
            <person name="Lander E.S."/>
            <person name="Lindblad-Toh K."/>
        </authorList>
    </citation>
    <scope>NUCLEOTIDE SEQUENCE [LARGE SCALE GENOMIC DNA]</scope>
</reference>
<dbReference type="InterPro" id="IPR036179">
    <property type="entry name" value="Ig-like_dom_sf"/>
</dbReference>
<keyword evidence="5" id="KW-1185">Reference proteome</keyword>
<dbReference type="AlphaFoldDB" id="A0A669DPZ4"/>